<proteinExistence type="predicted"/>
<dbReference type="PRINTS" id="PR00598">
    <property type="entry name" value="HTHMARR"/>
</dbReference>
<dbReference type="PROSITE" id="PS50995">
    <property type="entry name" value="HTH_MARR_2"/>
    <property type="match status" value="1"/>
</dbReference>
<protein>
    <submittedName>
        <fullName evidence="2">MarR family transcriptional regulator</fullName>
    </submittedName>
</protein>
<dbReference type="SUPFAM" id="SSF46785">
    <property type="entry name" value="Winged helix' DNA-binding domain"/>
    <property type="match status" value="1"/>
</dbReference>
<sequence>MSNPRNDNAERELPVSVLMFIAYRAAENRIVGAVQAAGFDITLAQSRLLARMAPEGTRISELAEQAQVTKQTATALVDRLEASGYVERIPDPRDGRARVVRLTEMAQERLAPIARREEERLEAEWSAHLGKDAMAELRASLTRLREITDPFVG</sequence>
<dbReference type="PANTHER" id="PTHR33164">
    <property type="entry name" value="TRANSCRIPTIONAL REGULATOR, MARR FAMILY"/>
    <property type="match status" value="1"/>
</dbReference>
<gene>
    <name evidence="2" type="ORF">M3M28_11085</name>
</gene>
<dbReference type="InterPro" id="IPR000835">
    <property type="entry name" value="HTH_MarR-typ"/>
</dbReference>
<evidence type="ECO:0000259" key="1">
    <source>
        <dbReference type="PROSITE" id="PS50995"/>
    </source>
</evidence>
<reference evidence="2" key="1">
    <citation type="submission" date="2022-05" db="EMBL/GenBank/DDBJ databases">
        <title>Complete genome sequence of toluene-degrading Gulosibacter sediminis strain ACHW.36C.</title>
        <authorList>
            <person name="Wai A.C."/>
            <person name="Lai G.K."/>
            <person name="Griffin S.D."/>
            <person name="Leung F.C."/>
        </authorList>
    </citation>
    <scope>NUCLEOTIDE SEQUENCE [LARGE SCALE GENOMIC DNA]</scope>
    <source>
        <strain evidence="2">ACHW.36C</strain>
    </source>
</reference>
<dbReference type="CDD" id="cd00090">
    <property type="entry name" value="HTH_ARSR"/>
    <property type="match status" value="1"/>
</dbReference>
<dbReference type="InterPro" id="IPR036388">
    <property type="entry name" value="WH-like_DNA-bd_sf"/>
</dbReference>
<dbReference type="Gene3D" id="1.10.10.10">
    <property type="entry name" value="Winged helix-like DNA-binding domain superfamily/Winged helix DNA-binding domain"/>
    <property type="match status" value="1"/>
</dbReference>
<dbReference type="Pfam" id="PF12802">
    <property type="entry name" value="MarR_2"/>
    <property type="match status" value="1"/>
</dbReference>
<organism evidence="2">
    <name type="scientific">Gulosibacter sediminis</name>
    <dbReference type="NCBI Taxonomy" id="1729695"/>
    <lineage>
        <taxon>Bacteria</taxon>
        <taxon>Bacillati</taxon>
        <taxon>Actinomycetota</taxon>
        <taxon>Actinomycetes</taxon>
        <taxon>Micrococcales</taxon>
        <taxon>Microbacteriaceae</taxon>
        <taxon>Gulosibacter</taxon>
    </lineage>
</organism>
<accession>A0ABY4MVX8</accession>
<dbReference type="InterPro" id="IPR011991">
    <property type="entry name" value="ArsR-like_HTH"/>
</dbReference>
<name>A0ABY4MVX8_9MICO</name>
<dbReference type="InterPro" id="IPR036390">
    <property type="entry name" value="WH_DNA-bd_sf"/>
</dbReference>
<dbReference type="InterPro" id="IPR039422">
    <property type="entry name" value="MarR/SlyA-like"/>
</dbReference>
<evidence type="ECO:0000313" key="2">
    <source>
        <dbReference type="EMBL" id="UQN14580.1"/>
    </source>
</evidence>
<dbReference type="SMART" id="SM00347">
    <property type="entry name" value="HTH_MARR"/>
    <property type="match status" value="1"/>
</dbReference>
<dbReference type="PANTHER" id="PTHR33164:SF57">
    <property type="entry name" value="MARR-FAMILY TRANSCRIPTIONAL REGULATOR"/>
    <property type="match status" value="1"/>
</dbReference>
<dbReference type="EMBL" id="CP097160">
    <property type="protein sequence ID" value="UQN14580.1"/>
    <property type="molecule type" value="Genomic_DNA"/>
</dbReference>
<feature type="domain" description="HTH marR-type" evidence="1">
    <location>
        <begin position="12"/>
        <end position="146"/>
    </location>
</feature>